<proteinExistence type="predicted"/>
<dbReference type="Proteomes" id="UP000887576">
    <property type="component" value="Unplaced"/>
</dbReference>
<name>A0AC34R998_9BILA</name>
<protein>
    <submittedName>
        <fullName evidence="2">Nuclear receptor domain-containing protein</fullName>
    </submittedName>
</protein>
<accession>A0AC34R998</accession>
<evidence type="ECO:0000313" key="2">
    <source>
        <dbReference type="WBParaSite" id="JU765_v2.g4717.t1"/>
    </source>
</evidence>
<dbReference type="WBParaSite" id="JU765_v2.g4717.t1">
    <property type="protein sequence ID" value="JU765_v2.g4717.t1"/>
    <property type="gene ID" value="JU765_v2.g4717"/>
</dbReference>
<reference evidence="2" key="1">
    <citation type="submission" date="2022-11" db="UniProtKB">
        <authorList>
            <consortium name="WormBaseParasite"/>
        </authorList>
    </citation>
    <scope>IDENTIFICATION</scope>
</reference>
<evidence type="ECO:0000313" key="1">
    <source>
        <dbReference type="Proteomes" id="UP000887576"/>
    </source>
</evidence>
<organism evidence="1 2">
    <name type="scientific">Panagrolaimus sp. JU765</name>
    <dbReference type="NCBI Taxonomy" id="591449"/>
    <lineage>
        <taxon>Eukaryota</taxon>
        <taxon>Metazoa</taxon>
        <taxon>Ecdysozoa</taxon>
        <taxon>Nematoda</taxon>
        <taxon>Chromadorea</taxon>
        <taxon>Rhabditida</taxon>
        <taxon>Tylenchina</taxon>
        <taxon>Panagrolaimomorpha</taxon>
        <taxon>Panagrolaimoidea</taxon>
        <taxon>Panagrolaimidae</taxon>
        <taxon>Panagrolaimus</taxon>
    </lineage>
</organism>
<sequence length="54" mass="6142">MISMASPCYICRDPKAAFHYGGIACSGCKGFFRRTVSYKRKYTCNFFGNCIIEK</sequence>